<gene>
    <name evidence="5" type="ORF">ACFQHW_11040</name>
</gene>
<feature type="domain" description="Fibronectin type III-like" evidence="4">
    <location>
        <begin position="687"/>
        <end position="757"/>
    </location>
</feature>
<evidence type="ECO:0000256" key="3">
    <source>
        <dbReference type="ARBA" id="ARBA00022801"/>
    </source>
</evidence>
<organism evidence="5 6">
    <name type="scientific">Lapidilactobacillus achengensis</name>
    <dbReference type="NCBI Taxonomy" id="2486000"/>
    <lineage>
        <taxon>Bacteria</taxon>
        <taxon>Bacillati</taxon>
        <taxon>Bacillota</taxon>
        <taxon>Bacilli</taxon>
        <taxon>Lactobacillales</taxon>
        <taxon>Lactobacillaceae</taxon>
        <taxon>Lapidilactobacillus</taxon>
    </lineage>
</organism>
<keyword evidence="6" id="KW-1185">Reference proteome</keyword>
<protein>
    <submittedName>
        <fullName evidence="5">Glycoside hydrolase family 3 N-terminal domain-containing protein</fullName>
    </submittedName>
</protein>
<dbReference type="InterPro" id="IPR013783">
    <property type="entry name" value="Ig-like_fold"/>
</dbReference>
<dbReference type="Gene3D" id="3.20.20.300">
    <property type="entry name" value="Glycoside hydrolase, family 3, N-terminal domain"/>
    <property type="match status" value="1"/>
</dbReference>
<dbReference type="Proteomes" id="UP001596310">
    <property type="component" value="Unassembled WGS sequence"/>
</dbReference>
<dbReference type="Gene3D" id="2.60.40.10">
    <property type="entry name" value="Immunoglobulins"/>
    <property type="match status" value="1"/>
</dbReference>
<dbReference type="SMART" id="SM01217">
    <property type="entry name" value="Fn3_like"/>
    <property type="match status" value="1"/>
</dbReference>
<accession>A0ABW1UQ41</accession>
<dbReference type="PRINTS" id="PR00133">
    <property type="entry name" value="GLHYDRLASE3"/>
</dbReference>
<evidence type="ECO:0000313" key="5">
    <source>
        <dbReference type="EMBL" id="MFC6316099.1"/>
    </source>
</evidence>
<sequence length="890" mass="99321">MSHSWARQQAETIVAQLTLAEKISLLSTSQSPIPRFNLGEFHIGGEAAHGIVDRQKYQTTSFPIPLTLSQTWNPTLMEKVGAVVSDEARALYNTTGRQAWLMPWAPTVDLERDPRWGRNEEGYGEDPYLTGQVSGGLIRGFQGSAHFLKMAAAPKHFFANNNEINRGSTSNTVIPTMKHEYYLKPFIFAFRDNHAQSMMTAYNGINGIPAMQSPEIQQLKDQWQMDGCVVTDGGALTLNLEDYHYYDQPAAAVADALRKGIDCFVDDKDKVETAARQALTQGLINEQDIDRAVTNTLKVRLELGQNGATTPFDSLNRNDIGTEAHDLLVQQTYAEGTVLLKNQGNLLPLDPQQDVLVTGPLADRFVRDWYATIPENRETVQAGIGHLLGDHCRYVNSNDYAELTFASTYPTNDKLNGHVFEVERWNQNLVFFRDQQSRRYLRLNEQGQLELGKTEVYDWIVREAFYLDGAGQFYALDHNFNASDINSMSAAGILKPAVGTVKIVDSGQARVQALANDFPTVILVGGNHPLVNARETEDRSNLELPAEQVQLAQMLATTSAQVVTLIVGGYPFLTDQLPTQALLFTGYAGQSLGTAMAKIIFGQLAPTGKLSQTWYGRNWHMPRLTDYDIEKTQRTYQYALLEQIAYPFGFGLTYGQVQLQQVNSQRAGTDLTVRLTLTNPEAYAVTETPQVYLQASGIAGRANRKQLLAFQKTTLAAGATKQLELTVDLNDFTWFDPQSQQFYFPEASYHLEVGFAATDAQQRLPLDLGVAKPAHPLTNLAAVNFDEYHNIEITSKKTQYQLLSLGQDGYVVYRDLELHRGHLALVLSARATGTLTLTDLRTNQALGILHFHDQEQEQTLRLLIPENKTVDLKIETAIPVILTRLSRENH</sequence>
<dbReference type="PANTHER" id="PTHR42721">
    <property type="entry name" value="SUGAR HYDROLASE-RELATED"/>
    <property type="match status" value="1"/>
</dbReference>
<dbReference type="Gene3D" id="3.40.50.1700">
    <property type="entry name" value="Glycoside hydrolase family 3 C-terminal domain"/>
    <property type="match status" value="1"/>
</dbReference>
<evidence type="ECO:0000313" key="6">
    <source>
        <dbReference type="Proteomes" id="UP001596310"/>
    </source>
</evidence>
<evidence type="ECO:0000256" key="2">
    <source>
        <dbReference type="ARBA" id="ARBA00022729"/>
    </source>
</evidence>
<keyword evidence="2" id="KW-0732">Signal</keyword>
<dbReference type="Pfam" id="PF14310">
    <property type="entry name" value="Fn3-like"/>
    <property type="match status" value="1"/>
</dbReference>
<evidence type="ECO:0000256" key="1">
    <source>
        <dbReference type="ARBA" id="ARBA00005336"/>
    </source>
</evidence>
<dbReference type="InterPro" id="IPR036881">
    <property type="entry name" value="Glyco_hydro_3_C_sf"/>
</dbReference>
<dbReference type="InterPro" id="IPR026891">
    <property type="entry name" value="Fn3-like"/>
</dbReference>
<dbReference type="InterPro" id="IPR036962">
    <property type="entry name" value="Glyco_hydro_3_N_sf"/>
</dbReference>
<evidence type="ECO:0000259" key="4">
    <source>
        <dbReference type="SMART" id="SM01217"/>
    </source>
</evidence>
<dbReference type="SUPFAM" id="SSF52279">
    <property type="entry name" value="Beta-D-glucan exohydrolase, C-terminal domain"/>
    <property type="match status" value="1"/>
</dbReference>
<name>A0ABW1UQ41_9LACO</name>
<dbReference type="SUPFAM" id="SSF51445">
    <property type="entry name" value="(Trans)glycosidases"/>
    <property type="match status" value="1"/>
</dbReference>
<dbReference type="InterPro" id="IPR044993">
    <property type="entry name" value="BXL"/>
</dbReference>
<dbReference type="InterPro" id="IPR017853">
    <property type="entry name" value="GH"/>
</dbReference>
<proteinExistence type="inferred from homology"/>
<dbReference type="Pfam" id="PF01915">
    <property type="entry name" value="Glyco_hydro_3_C"/>
    <property type="match status" value="1"/>
</dbReference>
<comment type="caution">
    <text evidence="5">The sequence shown here is derived from an EMBL/GenBank/DDBJ whole genome shotgun (WGS) entry which is preliminary data.</text>
</comment>
<reference evidence="6" key="1">
    <citation type="journal article" date="2019" name="Int. J. Syst. Evol. Microbiol.">
        <title>The Global Catalogue of Microorganisms (GCM) 10K type strain sequencing project: providing services to taxonomists for standard genome sequencing and annotation.</title>
        <authorList>
            <consortium name="The Broad Institute Genomics Platform"/>
            <consortium name="The Broad Institute Genome Sequencing Center for Infectious Disease"/>
            <person name="Wu L."/>
            <person name="Ma J."/>
        </authorList>
    </citation>
    <scope>NUCLEOTIDE SEQUENCE [LARGE SCALE GENOMIC DNA]</scope>
    <source>
        <strain evidence="6">CCM 8897</strain>
    </source>
</reference>
<dbReference type="InterPro" id="IPR002772">
    <property type="entry name" value="Glyco_hydro_3_C"/>
</dbReference>
<dbReference type="GO" id="GO:0016787">
    <property type="term" value="F:hydrolase activity"/>
    <property type="evidence" value="ECO:0007669"/>
    <property type="project" value="UniProtKB-KW"/>
</dbReference>
<dbReference type="RefSeq" id="WP_164511081.1">
    <property type="nucleotide sequence ID" value="NZ_JBHSSM010000024.1"/>
</dbReference>
<dbReference type="EMBL" id="JBHSSM010000024">
    <property type="protein sequence ID" value="MFC6316099.1"/>
    <property type="molecule type" value="Genomic_DNA"/>
</dbReference>
<dbReference type="Pfam" id="PF00933">
    <property type="entry name" value="Glyco_hydro_3"/>
    <property type="match status" value="1"/>
</dbReference>
<dbReference type="PANTHER" id="PTHR42721:SF3">
    <property type="entry name" value="BETA-D-XYLOSIDASE 5-RELATED"/>
    <property type="match status" value="1"/>
</dbReference>
<keyword evidence="3 5" id="KW-0378">Hydrolase</keyword>
<dbReference type="Gene3D" id="2.60.120.380">
    <property type="match status" value="1"/>
</dbReference>
<dbReference type="InterPro" id="IPR001764">
    <property type="entry name" value="Glyco_hydro_3_N"/>
</dbReference>
<comment type="similarity">
    <text evidence="1">Belongs to the glycosyl hydrolase 3 family.</text>
</comment>